<evidence type="ECO:0000313" key="3">
    <source>
        <dbReference type="Proteomes" id="UP000026960"/>
    </source>
</evidence>
<keyword evidence="3" id="KW-1185">Reference proteome</keyword>
<dbReference type="HOGENOM" id="CLU_2501493_0_0_1"/>
<proteinExistence type="predicted"/>
<feature type="region of interest" description="Disordered" evidence="1">
    <location>
        <begin position="56"/>
        <end position="86"/>
    </location>
</feature>
<dbReference type="Proteomes" id="UP000026960">
    <property type="component" value="Chromosome 3"/>
</dbReference>
<reference evidence="2" key="2">
    <citation type="submission" date="2015-03" db="UniProtKB">
        <authorList>
            <consortium name="EnsemblPlants"/>
        </authorList>
    </citation>
    <scope>IDENTIFICATION</scope>
</reference>
<sequence>MVHVHTAAHILGREPPATRHFYFSYLREPNGRQQEIRAVMVEMRLELSRWEDRRRRRQARVLTKSHSPPIQDTGQRVPHIILTSVN</sequence>
<protein>
    <submittedName>
        <fullName evidence="2">Uncharacterized protein</fullName>
    </submittedName>
</protein>
<dbReference type="AlphaFoldDB" id="A0A0D3FPN3"/>
<dbReference type="EnsemblPlants" id="OBART03G35870.1">
    <property type="protein sequence ID" value="OBART03G35870.1"/>
    <property type="gene ID" value="OBART03G35870"/>
</dbReference>
<dbReference type="PaxDb" id="65489-OBART03G35870.1"/>
<organism evidence="2">
    <name type="scientific">Oryza barthii</name>
    <dbReference type="NCBI Taxonomy" id="65489"/>
    <lineage>
        <taxon>Eukaryota</taxon>
        <taxon>Viridiplantae</taxon>
        <taxon>Streptophyta</taxon>
        <taxon>Embryophyta</taxon>
        <taxon>Tracheophyta</taxon>
        <taxon>Spermatophyta</taxon>
        <taxon>Magnoliopsida</taxon>
        <taxon>Liliopsida</taxon>
        <taxon>Poales</taxon>
        <taxon>Poaceae</taxon>
        <taxon>BOP clade</taxon>
        <taxon>Oryzoideae</taxon>
        <taxon>Oryzeae</taxon>
        <taxon>Oryzinae</taxon>
        <taxon>Oryza</taxon>
    </lineage>
</organism>
<name>A0A0D3FPN3_9ORYZ</name>
<accession>A0A0D3FPN3</accession>
<dbReference type="Gramene" id="OBART03G35870.1">
    <property type="protein sequence ID" value="OBART03G35870.1"/>
    <property type="gene ID" value="OBART03G35870"/>
</dbReference>
<evidence type="ECO:0000313" key="2">
    <source>
        <dbReference type="EnsemblPlants" id="OBART03G35870.1"/>
    </source>
</evidence>
<reference evidence="2" key="1">
    <citation type="journal article" date="2009" name="Rice">
        <title>De Novo Next Generation Sequencing of Plant Genomes.</title>
        <authorList>
            <person name="Rounsley S."/>
            <person name="Marri P.R."/>
            <person name="Yu Y."/>
            <person name="He R."/>
            <person name="Sisneros N."/>
            <person name="Goicoechea J.L."/>
            <person name="Lee S.J."/>
            <person name="Angelova A."/>
            <person name="Kudrna D."/>
            <person name="Luo M."/>
            <person name="Affourtit J."/>
            <person name="Desany B."/>
            <person name="Knight J."/>
            <person name="Niazi F."/>
            <person name="Egholm M."/>
            <person name="Wing R.A."/>
        </authorList>
    </citation>
    <scope>NUCLEOTIDE SEQUENCE [LARGE SCALE GENOMIC DNA]</scope>
    <source>
        <strain evidence="2">cv. IRGC 105608</strain>
    </source>
</reference>
<evidence type="ECO:0000256" key="1">
    <source>
        <dbReference type="SAM" id="MobiDB-lite"/>
    </source>
</evidence>
<feature type="compositionally biased region" description="Polar residues" evidence="1">
    <location>
        <begin position="64"/>
        <end position="74"/>
    </location>
</feature>